<evidence type="ECO:0000313" key="1">
    <source>
        <dbReference type="EMBL" id="SVB74402.1"/>
    </source>
</evidence>
<dbReference type="InterPro" id="IPR011990">
    <property type="entry name" value="TPR-like_helical_dom_sf"/>
</dbReference>
<proteinExistence type="predicted"/>
<reference evidence="1" key="1">
    <citation type="submission" date="2018-05" db="EMBL/GenBank/DDBJ databases">
        <authorList>
            <person name="Lanie J.A."/>
            <person name="Ng W.-L."/>
            <person name="Kazmierczak K.M."/>
            <person name="Andrzejewski T.M."/>
            <person name="Davidsen T.M."/>
            <person name="Wayne K.J."/>
            <person name="Tettelin H."/>
            <person name="Glass J.I."/>
            <person name="Rusch D."/>
            <person name="Podicherti R."/>
            <person name="Tsui H.-C.T."/>
            <person name="Winkler M.E."/>
        </authorList>
    </citation>
    <scope>NUCLEOTIDE SEQUENCE</scope>
</reference>
<feature type="non-terminal residue" evidence="1">
    <location>
        <position position="1"/>
    </location>
</feature>
<dbReference type="PROSITE" id="PS50005">
    <property type="entry name" value="TPR"/>
    <property type="match status" value="1"/>
</dbReference>
<accession>A0A382GHR4</accession>
<dbReference type="AlphaFoldDB" id="A0A382GHR4"/>
<organism evidence="1">
    <name type="scientific">marine metagenome</name>
    <dbReference type="NCBI Taxonomy" id="408172"/>
    <lineage>
        <taxon>unclassified sequences</taxon>
        <taxon>metagenomes</taxon>
        <taxon>ecological metagenomes</taxon>
    </lineage>
</organism>
<name>A0A382GHR4_9ZZZZ</name>
<dbReference type="Gene3D" id="1.25.40.10">
    <property type="entry name" value="Tetratricopeptide repeat domain"/>
    <property type="match status" value="1"/>
</dbReference>
<sequence>PDYKPIEPVINEFNANTDAHQIVRGVLFSILSRYDQYQILNTEEGVFLSGAQPDSAETGLINAKVKFFTISNLSEEKLSYILVAKKQNLPLMDQLMLEGIVIGVVAGLEANDKGFKVSTPYVEKIAAMEAEFEFIRKSDKSKIIPNQVFRSYYLKKHGGNSDGIFSLGTSHVKFETKQAIYNKFPNESFLEDITSEIDSLELAFMDPDEFLAKGGNLKQANNLPDTLLEIKYKLAEDIINEFVPKISKHNVETIVYVAPGDSTGTNLINGNAYQKAINYLENLAEKSDADNYNLGLAYESVGERNQALKYYQAASDMSPENEEYINSINRLK</sequence>
<dbReference type="InterPro" id="IPR019734">
    <property type="entry name" value="TPR_rpt"/>
</dbReference>
<protein>
    <submittedName>
        <fullName evidence="1">Uncharacterized protein</fullName>
    </submittedName>
</protein>
<dbReference type="SUPFAM" id="SSF48452">
    <property type="entry name" value="TPR-like"/>
    <property type="match status" value="1"/>
</dbReference>
<dbReference type="EMBL" id="UINC01055477">
    <property type="protein sequence ID" value="SVB74402.1"/>
    <property type="molecule type" value="Genomic_DNA"/>
</dbReference>
<gene>
    <name evidence="1" type="ORF">METZ01_LOCUS227256</name>
</gene>